<dbReference type="OrthoDB" id="4357141at2759"/>
<feature type="non-terminal residue" evidence="2">
    <location>
        <position position="95"/>
    </location>
</feature>
<reference evidence="2" key="1">
    <citation type="journal article" date="2020" name="Stud. Mycol.">
        <title>101 Dothideomycetes genomes: a test case for predicting lifestyles and emergence of pathogens.</title>
        <authorList>
            <person name="Haridas S."/>
            <person name="Albert R."/>
            <person name="Binder M."/>
            <person name="Bloem J."/>
            <person name="Labutti K."/>
            <person name="Salamov A."/>
            <person name="Andreopoulos B."/>
            <person name="Baker S."/>
            <person name="Barry K."/>
            <person name="Bills G."/>
            <person name="Bluhm B."/>
            <person name="Cannon C."/>
            <person name="Castanera R."/>
            <person name="Culley D."/>
            <person name="Daum C."/>
            <person name="Ezra D."/>
            <person name="Gonzalez J."/>
            <person name="Henrissat B."/>
            <person name="Kuo A."/>
            <person name="Liang C."/>
            <person name="Lipzen A."/>
            <person name="Lutzoni F."/>
            <person name="Magnuson J."/>
            <person name="Mondo S."/>
            <person name="Nolan M."/>
            <person name="Ohm R."/>
            <person name="Pangilinan J."/>
            <person name="Park H.-J."/>
            <person name="Ramirez L."/>
            <person name="Alfaro M."/>
            <person name="Sun H."/>
            <person name="Tritt A."/>
            <person name="Yoshinaga Y."/>
            <person name="Zwiers L.-H."/>
            <person name="Turgeon B."/>
            <person name="Goodwin S."/>
            <person name="Spatafora J."/>
            <person name="Crous P."/>
            <person name="Grigoriev I."/>
        </authorList>
    </citation>
    <scope>NUCLEOTIDE SEQUENCE</scope>
    <source>
        <strain evidence="2">CBS 207.26</strain>
    </source>
</reference>
<sequence>SLEVMEYCFENNIILCPIPSHTSHKLHPCDVGVFGPLKAAYRQQVERLYRGGANIVGKQYFTSLYSSAHEQVLNPQDTKSGWSKIGLYLFSPDTV</sequence>
<keyword evidence="3" id="KW-1185">Reference proteome</keyword>
<dbReference type="Pfam" id="PF03184">
    <property type="entry name" value="DDE_1"/>
    <property type="match status" value="1"/>
</dbReference>
<protein>
    <submittedName>
        <fullName evidence="2">DDE-domain-containing protein</fullName>
    </submittedName>
</protein>
<dbReference type="AlphaFoldDB" id="A0A6A6DT41"/>
<dbReference type="GO" id="GO:0003676">
    <property type="term" value="F:nucleic acid binding"/>
    <property type="evidence" value="ECO:0007669"/>
    <property type="project" value="InterPro"/>
</dbReference>
<evidence type="ECO:0000313" key="2">
    <source>
        <dbReference type="EMBL" id="KAF2181140.1"/>
    </source>
</evidence>
<feature type="domain" description="DDE-1" evidence="1">
    <location>
        <begin position="3"/>
        <end position="49"/>
    </location>
</feature>
<accession>A0A6A6DT41</accession>
<gene>
    <name evidence="2" type="ORF">K469DRAFT_517232</name>
</gene>
<dbReference type="EMBL" id="ML994654">
    <property type="protein sequence ID" value="KAF2181140.1"/>
    <property type="molecule type" value="Genomic_DNA"/>
</dbReference>
<organism evidence="2 3">
    <name type="scientific">Zopfia rhizophila CBS 207.26</name>
    <dbReference type="NCBI Taxonomy" id="1314779"/>
    <lineage>
        <taxon>Eukaryota</taxon>
        <taxon>Fungi</taxon>
        <taxon>Dikarya</taxon>
        <taxon>Ascomycota</taxon>
        <taxon>Pezizomycotina</taxon>
        <taxon>Dothideomycetes</taxon>
        <taxon>Dothideomycetes incertae sedis</taxon>
        <taxon>Zopfiaceae</taxon>
        <taxon>Zopfia</taxon>
    </lineage>
</organism>
<evidence type="ECO:0000259" key="1">
    <source>
        <dbReference type="Pfam" id="PF03184"/>
    </source>
</evidence>
<proteinExistence type="predicted"/>
<feature type="non-terminal residue" evidence="2">
    <location>
        <position position="1"/>
    </location>
</feature>
<dbReference type="Proteomes" id="UP000800200">
    <property type="component" value="Unassembled WGS sequence"/>
</dbReference>
<dbReference type="InterPro" id="IPR004875">
    <property type="entry name" value="DDE_SF_endonuclease_dom"/>
</dbReference>
<name>A0A6A6DT41_9PEZI</name>
<evidence type="ECO:0000313" key="3">
    <source>
        <dbReference type="Proteomes" id="UP000800200"/>
    </source>
</evidence>